<dbReference type="PANTHER" id="PTHR20935:SF0">
    <property type="entry name" value="SERINE_THREONINE-PROTEIN PHOSPHATASE PGAM5, MITOCHONDRIAL"/>
    <property type="match status" value="1"/>
</dbReference>
<dbReference type="Gene3D" id="3.40.50.1240">
    <property type="entry name" value="Phosphoglycerate mutase-like"/>
    <property type="match status" value="1"/>
</dbReference>
<evidence type="ECO:0000313" key="6">
    <source>
        <dbReference type="EMBL" id="CAH0373779.1"/>
    </source>
</evidence>
<dbReference type="SMART" id="SM00855">
    <property type="entry name" value="PGAM"/>
    <property type="match status" value="1"/>
</dbReference>
<dbReference type="Proteomes" id="UP000789595">
    <property type="component" value="Unassembled WGS sequence"/>
</dbReference>
<dbReference type="SUPFAM" id="SSF53254">
    <property type="entry name" value="Phosphoglycerate mutase-like"/>
    <property type="match status" value="1"/>
</dbReference>
<comment type="similarity">
    <text evidence="1">Belongs to the phosphoglycerate mutase family. BPG-dependent PGAM subfamily.</text>
</comment>
<dbReference type="GO" id="GO:0005739">
    <property type="term" value="C:mitochondrion"/>
    <property type="evidence" value="ECO:0007669"/>
    <property type="project" value="TreeGrafter"/>
</dbReference>
<gene>
    <name evidence="5" type="ORF">PCAL00307_LOCUS6156</name>
    <name evidence="6" type="ORF">PECAL_4P10170</name>
</gene>
<reference evidence="5" key="1">
    <citation type="submission" date="2021-01" db="EMBL/GenBank/DDBJ databases">
        <authorList>
            <person name="Corre E."/>
            <person name="Pelletier E."/>
            <person name="Niang G."/>
            <person name="Scheremetjew M."/>
            <person name="Finn R."/>
            <person name="Kale V."/>
            <person name="Holt S."/>
            <person name="Cochrane G."/>
            <person name="Meng A."/>
            <person name="Brown T."/>
            <person name="Cohen L."/>
        </authorList>
    </citation>
    <scope>NUCLEOTIDE SEQUENCE</scope>
    <source>
        <strain evidence="5">CCMP1756</strain>
    </source>
</reference>
<dbReference type="InterPro" id="IPR051021">
    <property type="entry name" value="Mito_Ser/Thr_phosphatase"/>
</dbReference>
<dbReference type="Pfam" id="PF00300">
    <property type="entry name" value="His_Phos_1"/>
    <property type="match status" value="1"/>
</dbReference>
<proteinExistence type="inferred from homology"/>
<dbReference type="AlphaFoldDB" id="A0A7S3ZQQ4"/>
<name>A0A7S3ZQQ4_9STRA</name>
<dbReference type="InterPro" id="IPR029033">
    <property type="entry name" value="His_PPase_superfam"/>
</dbReference>
<evidence type="ECO:0000256" key="1">
    <source>
        <dbReference type="ARBA" id="ARBA00006717"/>
    </source>
</evidence>
<evidence type="ECO:0000256" key="3">
    <source>
        <dbReference type="ARBA" id="ARBA00039765"/>
    </source>
</evidence>
<dbReference type="EMBL" id="CAKKNE010000004">
    <property type="protein sequence ID" value="CAH0373779.1"/>
    <property type="molecule type" value="Genomic_DNA"/>
</dbReference>
<dbReference type="GO" id="GO:0090141">
    <property type="term" value="P:positive regulation of mitochondrial fission"/>
    <property type="evidence" value="ECO:0007669"/>
    <property type="project" value="TreeGrafter"/>
</dbReference>
<keyword evidence="2" id="KW-0378">Hydrolase</keyword>
<dbReference type="OrthoDB" id="2118094at2759"/>
<dbReference type="GO" id="GO:0004722">
    <property type="term" value="F:protein serine/threonine phosphatase activity"/>
    <property type="evidence" value="ECO:0007669"/>
    <property type="project" value="TreeGrafter"/>
</dbReference>
<evidence type="ECO:0000313" key="5">
    <source>
        <dbReference type="EMBL" id="CAE0690720.1"/>
    </source>
</evidence>
<organism evidence="5">
    <name type="scientific">Pelagomonas calceolata</name>
    <dbReference type="NCBI Taxonomy" id="35677"/>
    <lineage>
        <taxon>Eukaryota</taxon>
        <taxon>Sar</taxon>
        <taxon>Stramenopiles</taxon>
        <taxon>Ochrophyta</taxon>
        <taxon>Pelagophyceae</taxon>
        <taxon>Pelagomonadales</taxon>
        <taxon>Pelagomonadaceae</taxon>
        <taxon>Pelagomonas</taxon>
    </lineage>
</organism>
<sequence>MAWRRLAQRCAPAAAPAALLGLGAARCEDTMQVPRTKKTPKELPEYFVPKVPYPAWDSDWDGRRRARAEAKKRGAPPAPTRHILLVRHGQYDETSRDDDKRILTPLGRDQAVATGLRLRSLLDSGSPKSPIKMVSSGLVRAKETADLIAPCLPADRLVYADPNPDLNEGRPAQVIPGRPYSNEAVRVDQQRVERAFRDTFRRADPRDDGARHEYEIVVCHGNVIRYMTLRALQLPPEAWLRLCTFNCSVTYLVVRPTGSVSLRALGDVGHLDPPLVTFSMHHGIEW</sequence>
<dbReference type="PANTHER" id="PTHR20935">
    <property type="entry name" value="PHOSPHOGLYCERATE MUTASE-RELATED"/>
    <property type="match status" value="1"/>
</dbReference>
<protein>
    <recommendedName>
        <fullName evidence="3">Serine/threonine-protein phosphatase PGAM5, mitochondrial</fullName>
    </recommendedName>
    <alternativeName>
        <fullName evidence="4">Serine/threonine-protein phosphatase Pgam5, mitochondrial</fullName>
    </alternativeName>
</protein>
<accession>A0A7S3ZQQ4</accession>
<dbReference type="CDD" id="cd07067">
    <property type="entry name" value="HP_PGM_like"/>
    <property type="match status" value="1"/>
</dbReference>
<dbReference type="InterPro" id="IPR013078">
    <property type="entry name" value="His_Pase_superF_clade-1"/>
</dbReference>
<evidence type="ECO:0000256" key="4">
    <source>
        <dbReference type="ARBA" id="ARBA00040722"/>
    </source>
</evidence>
<evidence type="ECO:0000256" key="2">
    <source>
        <dbReference type="ARBA" id="ARBA00022801"/>
    </source>
</evidence>
<reference evidence="6" key="2">
    <citation type="submission" date="2021-11" db="EMBL/GenBank/DDBJ databases">
        <authorList>
            <consortium name="Genoscope - CEA"/>
            <person name="William W."/>
        </authorList>
    </citation>
    <scope>NUCLEOTIDE SEQUENCE</scope>
</reference>
<evidence type="ECO:0000313" key="7">
    <source>
        <dbReference type="Proteomes" id="UP000789595"/>
    </source>
</evidence>
<keyword evidence="7" id="KW-1185">Reference proteome</keyword>
<dbReference type="EMBL" id="HBIW01007314">
    <property type="protein sequence ID" value="CAE0690720.1"/>
    <property type="molecule type" value="Transcribed_RNA"/>
</dbReference>